<keyword evidence="5" id="KW-0472">Membrane</keyword>
<feature type="compositionally biased region" description="Low complexity" evidence="4">
    <location>
        <begin position="606"/>
        <end position="615"/>
    </location>
</feature>
<dbReference type="PANTHER" id="PTHR48043:SF159">
    <property type="entry name" value="EG:EG0003.4 PROTEIN-RELATED"/>
    <property type="match status" value="1"/>
</dbReference>
<evidence type="ECO:0000256" key="1">
    <source>
        <dbReference type="ARBA" id="ARBA00009995"/>
    </source>
</evidence>
<sequence length="649" mass="71798">MAKVLTAVALLYLLSAPLHFVYGTNVLAVLPSVWKSHYLFGKRLLQQLVELQPNYSVTLISPHAEEYPVQQKIREIRIEGLRENWEEMGLPFDVEQSRQRSIMEHFTRLMYAGATNVDLLLGDEKVRKLVRSGEQFDLLLVDLFLSDSLLGLAHYYQIPTVVISPTGANTWLNQMTGNPQSSARDPSIFLPYSERMGLWQRSVNTLMGLFEKLTYNFFYMISQEAVYTKHFHTLCQLANSTLPHHRDLTKNLSLVLINSHPIVQYPRAYLPNMLEIAGAHLQGTQKSNELPAHIAHFIESAPKGTVYISLGADARTADLSHEKLDTLFDVITDLKDYNFLIKWEETKFYTKLPKNAMIAEWWPQESILSHSKVKVFISTCGLMSIIESINGLTPILAIPIFPEQEVSARRLQQQGIGQMISFDAFSYDALSMNIQKLATHRVYAQQVAEMRLLLNSTYGTPIARSIHYIELILSSAGGGDFLKSHANELNFMRSELLDVLAIIFLGLFVIIAVPFLVTCCILRRSYINQTALQAAATAGGVGHRATLKVIGRTNSTSGVAAVTDSPILDWHRRSSAAQATGVLKPPSSPSASSTASSISAVSTASSAASSVGGSPHTQNELGGGGGDGVTKREKFARQAAMKSLSQKTD</sequence>
<accession>A0A0A1WVB2</accession>
<dbReference type="OrthoDB" id="5835829at2759"/>
<dbReference type="PANTHER" id="PTHR48043">
    <property type="entry name" value="EG:EG0003.4 PROTEIN-RELATED"/>
    <property type="match status" value="1"/>
</dbReference>
<organism evidence="6">
    <name type="scientific">Zeugodacus cucurbitae</name>
    <name type="common">Melon fruit fly</name>
    <name type="synonym">Bactrocera cucurbitae</name>
    <dbReference type="NCBI Taxonomy" id="28588"/>
    <lineage>
        <taxon>Eukaryota</taxon>
        <taxon>Metazoa</taxon>
        <taxon>Ecdysozoa</taxon>
        <taxon>Arthropoda</taxon>
        <taxon>Hexapoda</taxon>
        <taxon>Insecta</taxon>
        <taxon>Pterygota</taxon>
        <taxon>Neoptera</taxon>
        <taxon>Endopterygota</taxon>
        <taxon>Diptera</taxon>
        <taxon>Brachycera</taxon>
        <taxon>Muscomorpha</taxon>
        <taxon>Tephritoidea</taxon>
        <taxon>Tephritidae</taxon>
        <taxon>Zeugodacus</taxon>
        <taxon>Zeugodacus</taxon>
    </lineage>
</organism>
<dbReference type="GeneID" id="105214576"/>
<dbReference type="Pfam" id="PF00201">
    <property type="entry name" value="UDPGT"/>
    <property type="match status" value="1"/>
</dbReference>
<reference evidence="6" key="2">
    <citation type="journal article" date="2015" name="Gigascience">
        <title>Reconstructing a comprehensive transcriptome assembly of a white-pupal translocated strain of the pest fruit fly Bactrocera cucurbitae.</title>
        <authorList>
            <person name="Sim S.B."/>
            <person name="Calla B."/>
            <person name="Hall B."/>
            <person name="DeRego T."/>
            <person name="Geib S.M."/>
        </authorList>
    </citation>
    <scope>NUCLEOTIDE SEQUENCE</scope>
</reference>
<evidence type="ECO:0000256" key="4">
    <source>
        <dbReference type="SAM" id="MobiDB-lite"/>
    </source>
</evidence>
<feature type="region of interest" description="Disordered" evidence="4">
    <location>
        <begin position="606"/>
        <end position="649"/>
    </location>
</feature>
<keyword evidence="5" id="KW-0812">Transmembrane</keyword>
<dbReference type="CTD" id="40079"/>
<keyword evidence="5" id="KW-1133">Transmembrane helix</keyword>
<name>A0A0A1WVB2_ZEUCU</name>
<gene>
    <name evidence="6" type="primary">EGT_1</name>
    <name evidence="6" type="ORF">g.8654</name>
</gene>
<reference evidence="6" key="1">
    <citation type="submission" date="2014-11" db="EMBL/GenBank/DDBJ databases">
        <authorList>
            <person name="Geib S."/>
        </authorList>
    </citation>
    <scope>NUCLEOTIDE SEQUENCE</scope>
</reference>
<dbReference type="EMBL" id="GBXI01011278">
    <property type="protein sequence ID" value="JAD03014.1"/>
    <property type="molecule type" value="Transcribed_RNA"/>
</dbReference>
<feature type="transmembrane region" description="Helical" evidence="5">
    <location>
        <begin position="499"/>
        <end position="522"/>
    </location>
</feature>
<evidence type="ECO:0000313" key="6">
    <source>
        <dbReference type="EMBL" id="JAD03014.1"/>
    </source>
</evidence>
<keyword evidence="3 6" id="KW-0808">Transferase</keyword>
<evidence type="ECO:0000256" key="5">
    <source>
        <dbReference type="SAM" id="Phobius"/>
    </source>
</evidence>
<dbReference type="AlphaFoldDB" id="A0A0A1WVB2"/>
<evidence type="ECO:0000256" key="3">
    <source>
        <dbReference type="ARBA" id="ARBA00022679"/>
    </source>
</evidence>
<proteinExistence type="inferred from homology"/>
<dbReference type="CDD" id="cd03784">
    <property type="entry name" value="GT1_Gtf-like"/>
    <property type="match status" value="1"/>
</dbReference>
<comment type="similarity">
    <text evidence="1">Belongs to the UDP-glycosyltransferase family.</text>
</comment>
<dbReference type="GO" id="GO:0008194">
    <property type="term" value="F:UDP-glycosyltransferase activity"/>
    <property type="evidence" value="ECO:0007669"/>
    <property type="project" value="InterPro"/>
</dbReference>
<dbReference type="InterPro" id="IPR050271">
    <property type="entry name" value="UDP-glycosyltransferase"/>
</dbReference>
<dbReference type="InterPro" id="IPR002213">
    <property type="entry name" value="UDP_glucos_trans"/>
</dbReference>
<keyword evidence="2" id="KW-0328">Glycosyltransferase</keyword>
<dbReference type="Gene3D" id="3.40.50.2000">
    <property type="entry name" value="Glycogen Phosphorylase B"/>
    <property type="match status" value="1"/>
</dbReference>
<evidence type="ECO:0000256" key="2">
    <source>
        <dbReference type="ARBA" id="ARBA00022676"/>
    </source>
</evidence>
<dbReference type="SUPFAM" id="SSF53756">
    <property type="entry name" value="UDP-Glycosyltransferase/glycogen phosphorylase"/>
    <property type="match status" value="1"/>
</dbReference>
<protein>
    <submittedName>
        <fullName evidence="6">Ecdysteroid UDP-glucosyltransferase</fullName>
    </submittedName>
</protein>